<sequence length="77" mass="8231">MLDWTSCGRAREAAGTAGATLLARLTRVDPSSDTITDYLTHIAMPRLTQEDREALGAPLTLSEITKALGGVAEGMKW</sequence>
<keyword evidence="2" id="KW-1185">Reference proteome</keyword>
<dbReference type="EMBL" id="JANPWB010000010">
    <property type="protein sequence ID" value="KAJ1137029.1"/>
    <property type="molecule type" value="Genomic_DNA"/>
</dbReference>
<comment type="caution">
    <text evidence="1">The sequence shown here is derived from an EMBL/GenBank/DDBJ whole genome shotgun (WGS) entry which is preliminary data.</text>
</comment>
<protein>
    <submittedName>
        <fullName evidence="1">Uncharacterized protein</fullName>
    </submittedName>
</protein>
<dbReference type="Proteomes" id="UP001066276">
    <property type="component" value="Chromosome 6"/>
</dbReference>
<dbReference type="AlphaFoldDB" id="A0AAV7QCT4"/>
<reference evidence="1" key="1">
    <citation type="journal article" date="2022" name="bioRxiv">
        <title>Sequencing and chromosome-scale assembly of the giantPleurodeles waltlgenome.</title>
        <authorList>
            <person name="Brown T."/>
            <person name="Elewa A."/>
            <person name="Iarovenko S."/>
            <person name="Subramanian E."/>
            <person name="Araus A.J."/>
            <person name="Petzold A."/>
            <person name="Susuki M."/>
            <person name="Suzuki K.-i.T."/>
            <person name="Hayashi T."/>
            <person name="Toyoda A."/>
            <person name="Oliveira C."/>
            <person name="Osipova E."/>
            <person name="Leigh N.D."/>
            <person name="Simon A."/>
            <person name="Yun M.H."/>
        </authorList>
    </citation>
    <scope>NUCLEOTIDE SEQUENCE</scope>
    <source>
        <strain evidence="1">20211129_DDA</strain>
        <tissue evidence="1">Liver</tissue>
    </source>
</reference>
<evidence type="ECO:0000313" key="1">
    <source>
        <dbReference type="EMBL" id="KAJ1137029.1"/>
    </source>
</evidence>
<gene>
    <name evidence="1" type="ORF">NDU88_003442</name>
</gene>
<proteinExistence type="predicted"/>
<organism evidence="1 2">
    <name type="scientific">Pleurodeles waltl</name>
    <name type="common">Iberian ribbed newt</name>
    <dbReference type="NCBI Taxonomy" id="8319"/>
    <lineage>
        <taxon>Eukaryota</taxon>
        <taxon>Metazoa</taxon>
        <taxon>Chordata</taxon>
        <taxon>Craniata</taxon>
        <taxon>Vertebrata</taxon>
        <taxon>Euteleostomi</taxon>
        <taxon>Amphibia</taxon>
        <taxon>Batrachia</taxon>
        <taxon>Caudata</taxon>
        <taxon>Salamandroidea</taxon>
        <taxon>Salamandridae</taxon>
        <taxon>Pleurodelinae</taxon>
        <taxon>Pleurodeles</taxon>
    </lineage>
</organism>
<name>A0AAV7QCT4_PLEWA</name>
<accession>A0AAV7QCT4</accession>
<evidence type="ECO:0000313" key="2">
    <source>
        <dbReference type="Proteomes" id="UP001066276"/>
    </source>
</evidence>